<evidence type="ECO:0000313" key="4">
    <source>
        <dbReference type="EMBL" id="ADE10477.1"/>
    </source>
</evidence>
<dbReference type="Proteomes" id="UP000001625">
    <property type="component" value="Chromosome"/>
</dbReference>
<evidence type="ECO:0000256" key="1">
    <source>
        <dbReference type="ARBA" id="ARBA00008005"/>
    </source>
</evidence>
<dbReference type="STRING" id="580332.Slit_0235"/>
<name>D5CUE2_SIDLE</name>
<comment type="similarity">
    <text evidence="1">Belongs to the myoviridae tail sheath protein family.</text>
</comment>
<keyword evidence="5" id="KW-1185">Reference proteome</keyword>
<dbReference type="Pfam" id="PF17482">
    <property type="entry name" value="Phage_sheath_1C"/>
    <property type="match status" value="1"/>
</dbReference>
<dbReference type="InterPro" id="IPR007067">
    <property type="entry name" value="Tail_sheath"/>
</dbReference>
<gene>
    <name evidence="4" type="ordered locus">Slit_0235</name>
</gene>
<dbReference type="AlphaFoldDB" id="D5CUE2"/>
<evidence type="ECO:0000313" key="5">
    <source>
        <dbReference type="Proteomes" id="UP000001625"/>
    </source>
</evidence>
<dbReference type="InterPro" id="IPR035089">
    <property type="entry name" value="Phage_sheath_subtilisin"/>
</dbReference>
<feature type="domain" description="Tail sheath protein subtilisin-like" evidence="2">
    <location>
        <begin position="204"/>
        <end position="360"/>
    </location>
</feature>
<feature type="domain" description="Tail sheath protein C-terminal" evidence="3">
    <location>
        <begin position="372"/>
        <end position="469"/>
    </location>
</feature>
<protein>
    <submittedName>
        <fullName evidence="4">Mu tail sheath family protein</fullName>
    </submittedName>
</protein>
<accession>D5CUE2</accession>
<dbReference type="eggNOG" id="COG4386">
    <property type="taxonomic scope" value="Bacteria"/>
</dbReference>
<dbReference type="Pfam" id="PF04984">
    <property type="entry name" value="Phage_sheath_1"/>
    <property type="match status" value="1"/>
</dbReference>
<proteinExistence type="inferred from homology"/>
<dbReference type="OrthoDB" id="5442644at2"/>
<dbReference type="InterPro" id="IPR020287">
    <property type="entry name" value="Tail_sheath_C"/>
</dbReference>
<organism evidence="4 5">
    <name type="scientific">Sideroxydans lithotrophicus (strain ES-1)</name>
    <dbReference type="NCBI Taxonomy" id="580332"/>
    <lineage>
        <taxon>Bacteria</taxon>
        <taxon>Pseudomonadati</taxon>
        <taxon>Pseudomonadota</taxon>
        <taxon>Betaproteobacteria</taxon>
        <taxon>Nitrosomonadales</taxon>
        <taxon>Gallionellaceae</taxon>
        <taxon>Sideroxydans</taxon>
    </lineage>
</organism>
<dbReference type="RefSeq" id="WP_013028376.1">
    <property type="nucleotide sequence ID" value="NC_013959.1"/>
</dbReference>
<evidence type="ECO:0000259" key="3">
    <source>
        <dbReference type="Pfam" id="PF17482"/>
    </source>
</evidence>
<evidence type="ECO:0000259" key="2">
    <source>
        <dbReference type="Pfam" id="PF04984"/>
    </source>
</evidence>
<sequence length="472" mass="49191">MASKNISFETIPSSIRKPGKYFEFNTKLAVRTLPGNLQKVLVIGQRIAAGTVAANVLTDVFSDAEAATYFGNGSQLHMMCRAAIKANPYLSLQAIAMDDAGAGVLAAGTVTLTGPATKAGVLTVKVAGKPVQIAVAATDTATAMAAAVAAQVALQPDLPVTAAAALGVVTLTAKNKGTQGNNIKIEAAVTAEGVTTAVVAMANGATDPTLATALATVFAAGHNIIISAWNDQTSLTALRTHLDSVSGSLEQRGCIGIYGHTGTLAAATTLAGQINAGRISGPNLKVPEQPCELAAAYGAVVAGEEDPARPLNTLELVGITAPALADQLSRTEQESALNNGVTPLEVGPGEKVQIVRAVTTYTLDAQSVPDISLLDLTTIRTLDYVRKACRERIALRFPREKLSERTAPKVRDQLLDVLYKLEDLEIVELVDDNADGVIVERDLQDPNRLDAKIPVDVVNGLHVFAGRIDLLL</sequence>
<reference evidence="4 5" key="1">
    <citation type="submission" date="2010-03" db="EMBL/GenBank/DDBJ databases">
        <title>Complete sequence of Sideroxydans lithotrophicus ES-1.</title>
        <authorList>
            <consortium name="US DOE Joint Genome Institute"/>
            <person name="Lucas S."/>
            <person name="Copeland A."/>
            <person name="Lapidus A."/>
            <person name="Cheng J.-F."/>
            <person name="Bruce D."/>
            <person name="Goodwin L."/>
            <person name="Pitluck S."/>
            <person name="Munk A.C."/>
            <person name="Detter J.C."/>
            <person name="Han C."/>
            <person name="Tapia R."/>
            <person name="Larimer F."/>
            <person name="Land M."/>
            <person name="Hauser L."/>
            <person name="Kyrpides N."/>
            <person name="Ivanova N."/>
            <person name="Emerson D."/>
            <person name="Woyke T."/>
        </authorList>
    </citation>
    <scope>NUCLEOTIDE SEQUENCE [LARGE SCALE GENOMIC DNA]</scope>
    <source>
        <strain evidence="4 5">ES-1</strain>
    </source>
</reference>
<dbReference type="KEGG" id="slt:Slit_0235"/>
<dbReference type="EMBL" id="CP001965">
    <property type="protein sequence ID" value="ADE10477.1"/>
    <property type="molecule type" value="Genomic_DNA"/>
</dbReference>
<dbReference type="PIRSF" id="PIRSF007349">
    <property type="entry name" value="Tsp_L"/>
    <property type="match status" value="1"/>
</dbReference>
<dbReference type="HOGENOM" id="CLU_023068_2_0_4"/>